<accession>A0A2A2ETZ6</accession>
<evidence type="ECO:0000256" key="3">
    <source>
        <dbReference type="ARBA" id="ARBA00023015"/>
    </source>
</evidence>
<dbReference type="Gene3D" id="1.10.10.10">
    <property type="entry name" value="Winged helix-like DNA-binding domain superfamily/Winged helix DNA-binding domain"/>
    <property type="match status" value="1"/>
</dbReference>
<dbReference type="Gene3D" id="3.40.640.10">
    <property type="entry name" value="Type I PLP-dependent aspartate aminotransferase-like (Major domain)"/>
    <property type="match status" value="1"/>
</dbReference>
<dbReference type="InterPro" id="IPR036390">
    <property type="entry name" value="WH_DNA-bd_sf"/>
</dbReference>
<dbReference type="InterPro" id="IPR015421">
    <property type="entry name" value="PyrdxlP-dep_Trfase_major"/>
</dbReference>
<dbReference type="InterPro" id="IPR036388">
    <property type="entry name" value="WH-like_DNA-bd_sf"/>
</dbReference>
<dbReference type="InterPro" id="IPR015424">
    <property type="entry name" value="PyrdxlP-dep_Trfase"/>
</dbReference>
<dbReference type="Pfam" id="PF00155">
    <property type="entry name" value="Aminotran_1_2"/>
    <property type="match status" value="1"/>
</dbReference>
<dbReference type="PROSITE" id="PS50949">
    <property type="entry name" value="HTH_GNTR"/>
    <property type="match status" value="1"/>
</dbReference>
<comment type="caution">
    <text evidence="7">The sequence shown here is derived from an EMBL/GenBank/DDBJ whole genome shotgun (WGS) entry which is preliminary data.</text>
</comment>
<comment type="similarity">
    <text evidence="1">In the C-terminal section; belongs to the class-I pyridoxal-phosphate-dependent aminotransferase family.</text>
</comment>
<dbReference type="SUPFAM" id="SSF46785">
    <property type="entry name" value="Winged helix' DNA-binding domain"/>
    <property type="match status" value="1"/>
</dbReference>
<dbReference type="Proteomes" id="UP000217771">
    <property type="component" value="Unassembled WGS sequence"/>
</dbReference>
<dbReference type="GO" id="GO:0003700">
    <property type="term" value="F:DNA-binding transcription factor activity"/>
    <property type="evidence" value="ECO:0007669"/>
    <property type="project" value="InterPro"/>
</dbReference>
<dbReference type="Pfam" id="PF00392">
    <property type="entry name" value="GntR"/>
    <property type="match status" value="1"/>
</dbReference>
<keyword evidence="3" id="KW-0805">Transcription regulation</keyword>
<protein>
    <submittedName>
        <fullName evidence="7">GntR family transcriptional regulator</fullName>
    </submittedName>
</protein>
<dbReference type="OrthoDB" id="5450856at2"/>
<organism evidence="7 8">
    <name type="scientific">Halomonas salipaludis</name>
    <dbReference type="NCBI Taxonomy" id="2032625"/>
    <lineage>
        <taxon>Bacteria</taxon>
        <taxon>Pseudomonadati</taxon>
        <taxon>Pseudomonadota</taxon>
        <taxon>Gammaproteobacteria</taxon>
        <taxon>Oceanospirillales</taxon>
        <taxon>Halomonadaceae</taxon>
        <taxon>Halomonas</taxon>
    </lineage>
</organism>
<keyword evidence="2" id="KW-0663">Pyridoxal phosphate</keyword>
<keyword evidence="4" id="KW-0238">DNA-binding</keyword>
<dbReference type="EMBL" id="NSKB01000005">
    <property type="protein sequence ID" value="PAU76108.1"/>
    <property type="molecule type" value="Genomic_DNA"/>
</dbReference>
<dbReference type="GO" id="GO:0030170">
    <property type="term" value="F:pyridoxal phosphate binding"/>
    <property type="evidence" value="ECO:0007669"/>
    <property type="project" value="InterPro"/>
</dbReference>
<gene>
    <name evidence="7" type="ORF">CK498_14520</name>
</gene>
<dbReference type="AlphaFoldDB" id="A0A2A2ETZ6"/>
<proteinExistence type="inferred from homology"/>
<reference evidence="7 8" key="1">
    <citation type="submission" date="2017-08" db="EMBL/GenBank/DDBJ databases">
        <title>Halomonas alkalisoli sp. nov., isolated from saline alkaline soil.</title>
        <authorList>
            <person name="Wang D."/>
            <person name="Zhang G."/>
        </authorList>
    </citation>
    <scope>NUCLEOTIDE SEQUENCE [LARGE SCALE GENOMIC DNA]</scope>
    <source>
        <strain evidence="7 8">WRN001</strain>
    </source>
</reference>
<evidence type="ECO:0000256" key="2">
    <source>
        <dbReference type="ARBA" id="ARBA00022898"/>
    </source>
</evidence>
<dbReference type="RefSeq" id="WP_095621578.1">
    <property type="nucleotide sequence ID" value="NZ_NSKB01000005.1"/>
</dbReference>
<evidence type="ECO:0000259" key="6">
    <source>
        <dbReference type="PROSITE" id="PS50949"/>
    </source>
</evidence>
<dbReference type="SUPFAM" id="SSF53383">
    <property type="entry name" value="PLP-dependent transferases"/>
    <property type="match status" value="1"/>
</dbReference>
<keyword evidence="5" id="KW-0804">Transcription</keyword>
<name>A0A2A2ETZ6_9GAMM</name>
<sequence>MDKQYLEGKTAVKIAESIEHAIQCGRLTAGDSLPSVREAAMMLDVNRNTVAQAYSRLRERGWVYGRGRGGTRVMPMHREGEALGEAPVFPGVVDLASGNIDPRLLPSLKRAATEVDWQQTGYDRSGEDPELLGLFRDMLAREGVPVASMMLGHSALDLIERALRVRTQVGEKVLVEDPVWPPLLALLRSLGLVVEPVPLDDQGVIPEALADRLGAGVAAVVLTPRAQNPTGIDLPAERLERIQVALRDHPRTLLVLDDHWGPLSEAPPPVIASGAPAWLLVRSVSKFLGPDLRLAVACGDADTVNRMARQFALGPRWISRLVQRIAVALLRDEQTDTQLQTARAMYASRHKALVDALRRHGLPVSSGSGVNLWLPVKNEAAMVERMTAHGYRVQAGQPFRLRAGPGIRISVGNLPVEEADAVAKALADCTQSASTPMV</sequence>
<evidence type="ECO:0000313" key="8">
    <source>
        <dbReference type="Proteomes" id="UP000217771"/>
    </source>
</evidence>
<dbReference type="InterPro" id="IPR051446">
    <property type="entry name" value="HTH_trans_reg/aminotransferase"/>
</dbReference>
<dbReference type="CDD" id="cd07377">
    <property type="entry name" value="WHTH_GntR"/>
    <property type="match status" value="1"/>
</dbReference>
<dbReference type="PANTHER" id="PTHR46577:SF1">
    <property type="entry name" value="HTH-TYPE TRANSCRIPTIONAL REGULATORY PROTEIN GABR"/>
    <property type="match status" value="1"/>
</dbReference>
<feature type="domain" description="HTH gntR-type" evidence="6">
    <location>
        <begin position="8"/>
        <end position="76"/>
    </location>
</feature>
<dbReference type="InterPro" id="IPR000524">
    <property type="entry name" value="Tscrpt_reg_HTH_GntR"/>
</dbReference>
<dbReference type="GO" id="GO:0003677">
    <property type="term" value="F:DNA binding"/>
    <property type="evidence" value="ECO:0007669"/>
    <property type="project" value="UniProtKB-KW"/>
</dbReference>
<dbReference type="CDD" id="cd00609">
    <property type="entry name" value="AAT_like"/>
    <property type="match status" value="1"/>
</dbReference>
<evidence type="ECO:0000256" key="4">
    <source>
        <dbReference type="ARBA" id="ARBA00023125"/>
    </source>
</evidence>
<dbReference type="PANTHER" id="PTHR46577">
    <property type="entry name" value="HTH-TYPE TRANSCRIPTIONAL REGULATORY PROTEIN GABR"/>
    <property type="match status" value="1"/>
</dbReference>
<evidence type="ECO:0000256" key="1">
    <source>
        <dbReference type="ARBA" id="ARBA00005384"/>
    </source>
</evidence>
<dbReference type="InterPro" id="IPR004839">
    <property type="entry name" value="Aminotransferase_I/II_large"/>
</dbReference>
<evidence type="ECO:0000256" key="5">
    <source>
        <dbReference type="ARBA" id="ARBA00023163"/>
    </source>
</evidence>
<dbReference type="SMART" id="SM00345">
    <property type="entry name" value="HTH_GNTR"/>
    <property type="match status" value="1"/>
</dbReference>
<evidence type="ECO:0000313" key="7">
    <source>
        <dbReference type="EMBL" id="PAU76108.1"/>
    </source>
</evidence>
<keyword evidence="8" id="KW-1185">Reference proteome</keyword>